<feature type="domain" description="Retrovirus-related Pol polyprotein from transposon TNT 1-94-like beta-barrel" evidence="1">
    <location>
        <begin position="152"/>
        <end position="229"/>
    </location>
</feature>
<evidence type="ECO:0000313" key="3">
    <source>
        <dbReference type="Proteomes" id="UP000596660"/>
    </source>
</evidence>
<dbReference type="InterPro" id="IPR054722">
    <property type="entry name" value="PolX-like_BBD"/>
</dbReference>
<evidence type="ECO:0000313" key="2">
    <source>
        <dbReference type="EnsemblPlants" id="AUR62009139-RA:cds"/>
    </source>
</evidence>
<reference evidence="2" key="2">
    <citation type="submission" date="2021-03" db="UniProtKB">
        <authorList>
            <consortium name="EnsemblPlants"/>
        </authorList>
    </citation>
    <scope>IDENTIFICATION</scope>
</reference>
<name>A0A803LBA0_CHEQI</name>
<keyword evidence="3" id="KW-1185">Reference proteome</keyword>
<dbReference type="Proteomes" id="UP000596660">
    <property type="component" value="Unplaced"/>
</dbReference>
<evidence type="ECO:0000259" key="1">
    <source>
        <dbReference type="Pfam" id="PF22936"/>
    </source>
</evidence>
<proteinExistence type="predicted"/>
<reference evidence="2" key="1">
    <citation type="journal article" date="2017" name="Nature">
        <title>The genome of Chenopodium quinoa.</title>
        <authorList>
            <person name="Jarvis D.E."/>
            <person name="Ho Y.S."/>
            <person name="Lightfoot D.J."/>
            <person name="Schmoeckel S.M."/>
            <person name="Li B."/>
            <person name="Borm T.J.A."/>
            <person name="Ohyanagi H."/>
            <person name="Mineta K."/>
            <person name="Michell C.T."/>
            <person name="Saber N."/>
            <person name="Kharbatia N.M."/>
            <person name="Rupper R.R."/>
            <person name="Sharp A.R."/>
            <person name="Dally N."/>
            <person name="Boughton B.A."/>
            <person name="Woo Y.H."/>
            <person name="Gao G."/>
            <person name="Schijlen E.G.W.M."/>
            <person name="Guo X."/>
            <person name="Momin A.A."/>
            <person name="Negrao S."/>
            <person name="Al-Babili S."/>
            <person name="Gehring C."/>
            <person name="Roessner U."/>
            <person name="Jung C."/>
            <person name="Murphy K."/>
            <person name="Arold S.T."/>
            <person name="Gojobori T."/>
            <person name="van der Linden C.G."/>
            <person name="van Loo E.N."/>
            <person name="Jellen E.N."/>
            <person name="Maughan P.J."/>
            <person name="Tester M."/>
        </authorList>
    </citation>
    <scope>NUCLEOTIDE SEQUENCE [LARGE SCALE GENOMIC DNA]</scope>
    <source>
        <strain evidence="2">cv. PI 614886</strain>
    </source>
</reference>
<dbReference type="Pfam" id="PF22936">
    <property type="entry name" value="Pol_BBD"/>
    <property type="match status" value="1"/>
</dbReference>
<dbReference type="AlphaFoldDB" id="A0A803LBA0"/>
<sequence length="244" mass="27541">MKLSNTDKRVTVDFDVNLTFNNTIGYLLYFDSTLVSLEYRHSGDGFGFLSSTTLEPFVQGQGIGQLKFHMNINEDDARVENKTVDSISRDLWDKNVLHFGLIAQGRYNYLIEAGIEECSIKVICNDINLMFLSESGNESNYCLLSSSYSNGWIVDSGANDHICHRLDMFDSYDLVHDQNCYITIPDGTRVKVTHIGIAVLDNNITLKNVLFVPSFQFNLISVHKLCQDGGYTVQFTSDQCIVQD</sequence>
<accession>A0A803LBA0</accession>
<dbReference type="EnsemblPlants" id="AUR62009139-RA">
    <property type="protein sequence ID" value="AUR62009139-RA:cds"/>
    <property type="gene ID" value="AUR62009139"/>
</dbReference>
<dbReference type="Gramene" id="AUR62009139-RA">
    <property type="protein sequence ID" value="AUR62009139-RA:cds"/>
    <property type="gene ID" value="AUR62009139"/>
</dbReference>
<protein>
    <recommendedName>
        <fullName evidence="1">Retrovirus-related Pol polyprotein from transposon TNT 1-94-like beta-barrel domain-containing protein</fullName>
    </recommendedName>
</protein>
<organism evidence="2 3">
    <name type="scientific">Chenopodium quinoa</name>
    <name type="common">Quinoa</name>
    <dbReference type="NCBI Taxonomy" id="63459"/>
    <lineage>
        <taxon>Eukaryota</taxon>
        <taxon>Viridiplantae</taxon>
        <taxon>Streptophyta</taxon>
        <taxon>Embryophyta</taxon>
        <taxon>Tracheophyta</taxon>
        <taxon>Spermatophyta</taxon>
        <taxon>Magnoliopsida</taxon>
        <taxon>eudicotyledons</taxon>
        <taxon>Gunneridae</taxon>
        <taxon>Pentapetalae</taxon>
        <taxon>Caryophyllales</taxon>
        <taxon>Chenopodiaceae</taxon>
        <taxon>Chenopodioideae</taxon>
        <taxon>Atripliceae</taxon>
        <taxon>Chenopodium</taxon>
    </lineage>
</organism>